<evidence type="ECO:0000256" key="8">
    <source>
        <dbReference type="ARBA" id="ARBA00038436"/>
    </source>
</evidence>
<name>A0A109UKT6_9GAMM</name>
<dbReference type="GO" id="GO:0015740">
    <property type="term" value="P:C4-dicarboxylate transport"/>
    <property type="evidence" value="ECO:0007669"/>
    <property type="project" value="TreeGrafter"/>
</dbReference>
<keyword evidence="2 9" id="KW-0813">Transport</keyword>
<feature type="domain" description="Tripartite ATP-independent periplasmic transporters DctQ component" evidence="10">
    <location>
        <begin position="29"/>
        <end position="152"/>
    </location>
</feature>
<feature type="transmembrane region" description="Helical" evidence="9">
    <location>
        <begin position="90"/>
        <end position="112"/>
    </location>
</feature>
<gene>
    <name evidence="11" type="primary">yiaM_1</name>
    <name evidence="11" type="ORF">LOKO_00322</name>
</gene>
<keyword evidence="3" id="KW-1003">Cell membrane</keyword>
<dbReference type="PANTHER" id="PTHR35011">
    <property type="entry name" value="2,3-DIKETO-L-GULONATE TRAP TRANSPORTER SMALL PERMEASE PROTEIN YIAM"/>
    <property type="match status" value="1"/>
</dbReference>
<keyword evidence="12" id="KW-1185">Reference proteome</keyword>
<dbReference type="GO" id="GO:0022857">
    <property type="term" value="F:transmembrane transporter activity"/>
    <property type="evidence" value="ECO:0007669"/>
    <property type="project" value="UniProtKB-UniRule"/>
</dbReference>
<proteinExistence type="inferred from homology"/>
<reference evidence="11 12" key="1">
    <citation type="journal article" date="2016" name="Genome Announc.">
        <title>Draft Genome Sequence of 'Halomonas chromatireducens' Strain AGD 8-3, a Haloalkaliphilic Chromate- and Selenite-Reducing Gammaproteobacterium.</title>
        <authorList>
            <person name="Sharko F.S."/>
            <person name="Shapovalova A.A."/>
            <person name="Tsygankova S.V."/>
            <person name="Komova A.V."/>
            <person name="Boulygina E.S."/>
            <person name="Teslyuk A.B."/>
            <person name="Gotovtsev P.M."/>
            <person name="Namsaraev Z.B."/>
            <person name="Khijniak T.V."/>
            <person name="Nedoluzhko A.V."/>
            <person name="Vasilov R.G."/>
        </authorList>
    </citation>
    <scope>NUCLEOTIDE SEQUENCE [LARGE SCALE GENOMIC DNA]</scope>
    <source>
        <strain evidence="11 12">AGD 8-3</strain>
    </source>
</reference>
<protein>
    <recommendedName>
        <fullName evidence="9">TRAP transporter small permease protein</fullName>
    </recommendedName>
</protein>
<dbReference type="InterPro" id="IPR055348">
    <property type="entry name" value="DctQ"/>
</dbReference>
<dbReference type="PANTHER" id="PTHR35011:SF2">
    <property type="entry name" value="2,3-DIKETO-L-GULONATE TRAP TRANSPORTER SMALL PERMEASE PROTEIN YIAM"/>
    <property type="match status" value="1"/>
</dbReference>
<accession>A0A109UKT6</accession>
<organism evidence="11 12">
    <name type="scientific">Halomonas chromatireducens</name>
    <dbReference type="NCBI Taxonomy" id="507626"/>
    <lineage>
        <taxon>Bacteria</taxon>
        <taxon>Pseudomonadati</taxon>
        <taxon>Pseudomonadota</taxon>
        <taxon>Gammaproteobacteria</taxon>
        <taxon>Oceanospirillales</taxon>
        <taxon>Halomonadaceae</taxon>
        <taxon>Halomonas</taxon>
    </lineage>
</organism>
<dbReference type="OrthoDB" id="9791324at2"/>
<dbReference type="PATRIC" id="fig|507626.3.peg.317"/>
<reference evidence="11 12" key="2">
    <citation type="submission" date="2016-02" db="EMBL/GenBank/DDBJ databases">
        <authorList>
            <person name="Wen L."/>
            <person name="He K."/>
            <person name="Yang H."/>
        </authorList>
    </citation>
    <scope>NUCLEOTIDE SEQUENCE [LARGE SCALE GENOMIC DNA]</scope>
    <source>
        <strain evidence="11 12">AGD 8-3</strain>
    </source>
</reference>
<comment type="subcellular location">
    <subcellularLocation>
        <location evidence="1 9">Cell inner membrane</location>
        <topology evidence="1 9">Multi-pass membrane protein</topology>
    </subcellularLocation>
</comment>
<evidence type="ECO:0000313" key="12">
    <source>
        <dbReference type="Proteomes" id="UP000063387"/>
    </source>
</evidence>
<dbReference type="AlphaFoldDB" id="A0A109UKT6"/>
<dbReference type="InterPro" id="IPR007387">
    <property type="entry name" value="TRAP_DctQ"/>
</dbReference>
<comment type="subunit">
    <text evidence="9">The complex comprises the extracytoplasmic solute receptor protein and the two transmembrane proteins.</text>
</comment>
<evidence type="ECO:0000256" key="4">
    <source>
        <dbReference type="ARBA" id="ARBA00022519"/>
    </source>
</evidence>
<keyword evidence="7 9" id="KW-0472">Membrane</keyword>
<dbReference type="STRING" id="507626.LOKO_00322"/>
<dbReference type="Pfam" id="PF04290">
    <property type="entry name" value="DctQ"/>
    <property type="match status" value="1"/>
</dbReference>
<feature type="transmembrane region" description="Helical" evidence="9">
    <location>
        <begin position="21"/>
        <end position="40"/>
    </location>
</feature>
<comment type="similarity">
    <text evidence="8 9">Belongs to the TRAP transporter small permease family.</text>
</comment>
<feature type="transmembrane region" description="Helical" evidence="9">
    <location>
        <begin position="132"/>
        <end position="153"/>
    </location>
</feature>
<keyword evidence="6 9" id="KW-1133">Transmembrane helix</keyword>
<keyword evidence="5 9" id="KW-0812">Transmembrane</keyword>
<dbReference type="Proteomes" id="UP000063387">
    <property type="component" value="Chromosome"/>
</dbReference>
<dbReference type="EMBL" id="CP014226">
    <property type="protein sequence ID" value="AMC99418.1"/>
    <property type="molecule type" value="Genomic_DNA"/>
</dbReference>
<evidence type="ECO:0000256" key="6">
    <source>
        <dbReference type="ARBA" id="ARBA00022989"/>
    </source>
</evidence>
<evidence type="ECO:0000256" key="9">
    <source>
        <dbReference type="RuleBase" id="RU369079"/>
    </source>
</evidence>
<comment type="function">
    <text evidence="9">Part of the tripartite ATP-independent periplasmic (TRAP) transport system.</text>
</comment>
<feature type="transmembrane region" description="Helical" evidence="9">
    <location>
        <begin position="52"/>
        <end position="69"/>
    </location>
</feature>
<keyword evidence="4 9" id="KW-0997">Cell inner membrane</keyword>
<dbReference type="RefSeq" id="WP_066444182.1">
    <property type="nucleotide sequence ID" value="NZ_CP014226.1"/>
</dbReference>
<dbReference type="KEGG" id="hco:LOKO_00322"/>
<dbReference type="GO" id="GO:0005886">
    <property type="term" value="C:plasma membrane"/>
    <property type="evidence" value="ECO:0007669"/>
    <property type="project" value="UniProtKB-SubCell"/>
</dbReference>
<evidence type="ECO:0000256" key="2">
    <source>
        <dbReference type="ARBA" id="ARBA00022448"/>
    </source>
</evidence>
<evidence type="ECO:0000259" key="10">
    <source>
        <dbReference type="Pfam" id="PF04290"/>
    </source>
</evidence>
<evidence type="ECO:0000256" key="3">
    <source>
        <dbReference type="ARBA" id="ARBA00022475"/>
    </source>
</evidence>
<evidence type="ECO:0000256" key="1">
    <source>
        <dbReference type="ARBA" id="ARBA00004429"/>
    </source>
</evidence>
<evidence type="ECO:0000256" key="7">
    <source>
        <dbReference type="ARBA" id="ARBA00023136"/>
    </source>
</evidence>
<sequence>MDNKKTFSPIFYLDTFLKSCLVAMMIAIASLTFYQVVMRYGFNKSSSWSEEAIRFIFIWCSFLAIAMGVREKIHIGINIIVGLFNRKRQLMIEIIGYLAIMFFSGHLVYYGWKVVLATRFQSSPALGIPMSWVYFSVPTMGALIFFYCLVGAINSKNNLKTMRKGP</sequence>
<evidence type="ECO:0000256" key="5">
    <source>
        <dbReference type="ARBA" id="ARBA00022692"/>
    </source>
</evidence>
<evidence type="ECO:0000313" key="11">
    <source>
        <dbReference type="EMBL" id="AMC99418.1"/>
    </source>
</evidence>